<comment type="cofactor">
    <cofactor evidence="1">
        <name>FAD</name>
        <dbReference type="ChEBI" id="CHEBI:57692"/>
    </cofactor>
</comment>
<gene>
    <name evidence="7" type="ORF">C7B46_13110</name>
</gene>
<dbReference type="GO" id="GO:0005737">
    <property type="term" value="C:cytoplasm"/>
    <property type="evidence" value="ECO:0007669"/>
    <property type="project" value="TreeGrafter"/>
</dbReference>
<evidence type="ECO:0000256" key="2">
    <source>
        <dbReference type="ARBA" id="ARBA00022630"/>
    </source>
</evidence>
<sequence length="406" mass="44680">MQTCSRPIVIIGAGIAGASAAESLRNEGFDGQILMFDKGKDMPYDRPPLSKEYLLEGVNSSIMLWDGDRHADLNVDVELNTAIERVDLAQRAVIASDGRRWPFSQLLISSGSQLRRLDDLPGADLPGIHYLKSLEDATNLRRSLDKAHQVVIVGAGFIGSEVAAACYQMGKSVVMVEMARLPFQNILGDMAARFICSLHESRGVKIITEERVIAFSGTTRVEKVITASSGVIPSDVVVVGTGVVPTGPSIGKEMSLGYVVDEYGETEAKGVFAAGDNAMWPYRGQLIRVEHWDHAINQGRIVAKNMLNPQHVPYEAIPYFWSDQYDTRLQYVGHTRAWDRVVIRGDLAAGSAAVFYILNRQVVAGLLINQPKQVLPVRRFISRRTLVDEVKLGDEDIPLNETILAH</sequence>
<dbReference type="InterPro" id="IPR023753">
    <property type="entry name" value="FAD/NAD-binding_dom"/>
</dbReference>
<dbReference type="Proteomes" id="UP000242972">
    <property type="component" value="Unassembled WGS sequence"/>
</dbReference>
<reference evidence="7 8" key="1">
    <citation type="journal article" date="2014" name="BMC Genomics">
        <title>Comparison of environmental and isolate Sulfobacillus genomes reveals diverse carbon, sulfur, nitrogen, and hydrogen metabolisms.</title>
        <authorList>
            <person name="Justice N.B."/>
            <person name="Norman A."/>
            <person name="Brown C.T."/>
            <person name="Singh A."/>
            <person name="Thomas B.C."/>
            <person name="Banfield J.F."/>
        </authorList>
    </citation>
    <scope>NUCLEOTIDE SEQUENCE [LARGE SCALE GENOMIC DNA]</scope>
    <source>
        <strain evidence="7">AMDSBA4</strain>
    </source>
</reference>
<evidence type="ECO:0000256" key="1">
    <source>
        <dbReference type="ARBA" id="ARBA00001974"/>
    </source>
</evidence>
<dbReference type="PANTHER" id="PTHR43557">
    <property type="entry name" value="APOPTOSIS-INDUCING FACTOR 1"/>
    <property type="match status" value="1"/>
</dbReference>
<protein>
    <submittedName>
        <fullName evidence="7">Ferredoxin reductase</fullName>
    </submittedName>
</protein>
<keyword evidence="2" id="KW-0285">Flavoprotein</keyword>
<dbReference type="InterPro" id="IPR028202">
    <property type="entry name" value="Reductase_C"/>
</dbReference>
<keyword evidence="4" id="KW-0560">Oxidoreductase</keyword>
<dbReference type="Gene3D" id="3.30.390.30">
    <property type="match status" value="1"/>
</dbReference>
<evidence type="ECO:0000259" key="6">
    <source>
        <dbReference type="Pfam" id="PF14759"/>
    </source>
</evidence>
<dbReference type="InterPro" id="IPR016156">
    <property type="entry name" value="FAD/NAD-linked_Rdtase_dimer_sf"/>
</dbReference>
<dbReference type="EMBL" id="PXYW01000033">
    <property type="protein sequence ID" value="PSR32694.1"/>
    <property type="molecule type" value="Genomic_DNA"/>
</dbReference>
<dbReference type="Pfam" id="PF07992">
    <property type="entry name" value="Pyr_redox_2"/>
    <property type="match status" value="1"/>
</dbReference>
<evidence type="ECO:0000256" key="4">
    <source>
        <dbReference type="ARBA" id="ARBA00023002"/>
    </source>
</evidence>
<keyword evidence="3" id="KW-0274">FAD</keyword>
<dbReference type="Gene3D" id="3.50.50.60">
    <property type="entry name" value="FAD/NAD(P)-binding domain"/>
    <property type="match status" value="2"/>
</dbReference>
<name>A0A2T2XDU5_9FIRM</name>
<dbReference type="PRINTS" id="PR00368">
    <property type="entry name" value="FADPNR"/>
</dbReference>
<dbReference type="SUPFAM" id="SSF51905">
    <property type="entry name" value="FAD/NAD(P)-binding domain"/>
    <property type="match status" value="2"/>
</dbReference>
<dbReference type="InterPro" id="IPR050446">
    <property type="entry name" value="FAD-oxidoreductase/Apoptosis"/>
</dbReference>
<dbReference type="PANTHER" id="PTHR43557:SF2">
    <property type="entry name" value="RIESKE DOMAIN-CONTAINING PROTEIN-RELATED"/>
    <property type="match status" value="1"/>
</dbReference>
<evidence type="ECO:0000313" key="8">
    <source>
        <dbReference type="Proteomes" id="UP000242972"/>
    </source>
</evidence>
<dbReference type="PRINTS" id="PR00411">
    <property type="entry name" value="PNDRDTASEI"/>
</dbReference>
<dbReference type="InterPro" id="IPR036188">
    <property type="entry name" value="FAD/NAD-bd_sf"/>
</dbReference>
<dbReference type="GO" id="GO:0016651">
    <property type="term" value="F:oxidoreductase activity, acting on NAD(P)H"/>
    <property type="evidence" value="ECO:0007669"/>
    <property type="project" value="TreeGrafter"/>
</dbReference>
<evidence type="ECO:0000256" key="3">
    <source>
        <dbReference type="ARBA" id="ARBA00022827"/>
    </source>
</evidence>
<evidence type="ECO:0000313" key="7">
    <source>
        <dbReference type="EMBL" id="PSR32694.1"/>
    </source>
</evidence>
<accession>A0A2T2XDU5</accession>
<feature type="domain" description="FAD/NAD(P)-binding" evidence="5">
    <location>
        <begin position="8"/>
        <end position="299"/>
    </location>
</feature>
<dbReference type="SUPFAM" id="SSF55424">
    <property type="entry name" value="FAD/NAD-linked reductases, dimerisation (C-terminal) domain"/>
    <property type="match status" value="1"/>
</dbReference>
<dbReference type="AlphaFoldDB" id="A0A2T2XDU5"/>
<proteinExistence type="predicted"/>
<comment type="caution">
    <text evidence="7">The sequence shown here is derived from an EMBL/GenBank/DDBJ whole genome shotgun (WGS) entry which is preliminary data.</text>
</comment>
<feature type="domain" description="Reductase C-terminal" evidence="6">
    <location>
        <begin position="319"/>
        <end position="402"/>
    </location>
</feature>
<dbReference type="Pfam" id="PF14759">
    <property type="entry name" value="Reductase_C"/>
    <property type="match status" value="1"/>
</dbReference>
<organism evidence="7 8">
    <name type="scientific">Sulfobacillus benefaciens</name>
    <dbReference type="NCBI Taxonomy" id="453960"/>
    <lineage>
        <taxon>Bacteria</taxon>
        <taxon>Bacillati</taxon>
        <taxon>Bacillota</taxon>
        <taxon>Clostridia</taxon>
        <taxon>Eubacteriales</taxon>
        <taxon>Clostridiales Family XVII. Incertae Sedis</taxon>
        <taxon>Sulfobacillus</taxon>
    </lineage>
</organism>
<evidence type="ECO:0000259" key="5">
    <source>
        <dbReference type="Pfam" id="PF07992"/>
    </source>
</evidence>